<dbReference type="Pfam" id="PF00001">
    <property type="entry name" value="7tm_1"/>
    <property type="match status" value="1"/>
</dbReference>
<accession>A0ABN8RTP8</accession>
<dbReference type="Gene3D" id="1.20.1070.10">
    <property type="entry name" value="Rhodopsin 7-helix transmembrane proteins"/>
    <property type="match status" value="1"/>
</dbReference>
<keyword evidence="4" id="KW-0297">G-protein coupled receptor</keyword>
<dbReference type="InterPro" id="IPR000276">
    <property type="entry name" value="GPCR_Rhodpsn"/>
</dbReference>
<name>A0ABN8RTP8_9CNID</name>
<dbReference type="EMBL" id="CALNXI010002013">
    <property type="protein sequence ID" value="CAH3181514.1"/>
    <property type="molecule type" value="Genomic_DNA"/>
</dbReference>
<dbReference type="PANTHER" id="PTHR45695:SF22">
    <property type="entry name" value="G-PROTEIN COUPLED RECEPTORS FAMILY 1 PROFILE DOMAIN-CONTAINING PROTEIN"/>
    <property type="match status" value="1"/>
</dbReference>
<evidence type="ECO:0000313" key="11">
    <source>
        <dbReference type="Proteomes" id="UP001159427"/>
    </source>
</evidence>
<sequence length="309" mass="34772">MIRYDTEERSWFSIFLPINVLLIVLGIIVNLAICFVMLRKNRYRGNKSNLFILHLSVTELVYRLLIFPVVIYIAVQTSAVSSIHCKLISFISETCGSAILVSLVAIAIDRYQHIVHPLGSFKSKKKTFSQVSLVWLYASIISIPYVISAESISDSKFPETQGMRCTNCTVRKLCDIPQNLIGQLSVILYFLLAFAFPVAAVGLLYSKIVVSLRRRRNNGIMHKVAARSKCKTVRMLIVTVSGYVLSVGPAVVFAMLRCFGILNNASFEVILIANELVGLATYTSSLGNPLIYSYYNKDFRRELSRLFCR</sequence>
<reference evidence="10 11" key="1">
    <citation type="submission" date="2022-05" db="EMBL/GenBank/DDBJ databases">
        <authorList>
            <consortium name="Genoscope - CEA"/>
            <person name="William W."/>
        </authorList>
    </citation>
    <scope>NUCLEOTIDE SEQUENCE [LARGE SCALE GENOMIC DNA]</scope>
</reference>
<evidence type="ECO:0000256" key="3">
    <source>
        <dbReference type="ARBA" id="ARBA00022989"/>
    </source>
</evidence>
<evidence type="ECO:0000256" key="4">
    <source>
        <dbReference type="ARBA" id="ARBA00023040"/>
    </source>
</evidence>
<dbReference type="PRINTS" id="PR00237">
    <property type="entry name" value="GPCRRHODOPSN"/>
</dbReference>
<evidence type="ECO:0000256" key="8">
    <source>
        <dbReference type="SAM" id="Phobius"/>
    </source>
</evidence>
<keyword evidence="2 8" id="KW-0812">Transmembrane</keyword>
<feature type="transmembrane region" description="Helical" evidence="8">
    <location>
        <begin position="50"/>
        <end position="75"/>
    </location>
</feature>
<feature type="transmembrane region" description="Helical" evidence="8">
    <location>
        <begin position="233"/>
        <end position="256"/>
    </location>
</feature>
<feature type="transmembrane region" description="Helical" evidence="8">
    <location>
        <begin position="87"/>
        <end position="108"/>
    </location>
</feature>
<evidence type="ECO:0000256" key="6">
    <source>
        <dbReference type="ARBA" id="ARBA00023170"/>
    </source>
</evidence>
<keyword evidence="11" id="KW-1185">Reference proteome</keyword>
<dbReference type="InterPro" id="IPR017452">
    <property type="entry name" value="GPCR_Rhodpsn_7TM"/>
</dbReference>
<organism evidence="10 11">
    <name type="scientific">Porites evermanni</name>
    <dbReference type="NCBI Taxonomy" id="104178"/>
    <lineage>
        <taxon>Eukaryota</taxon>
        <taxon>Metazoa</taxon>
        <taxon>Cnidaria</taxon>
        <taxon>Anthozoa</taxon>
        <taxon>Hexacorallia</taxon>
        <taxon>Scleractinia</taxon>
        <taxon>Fungiina</taxon>
        <taxon>Poritidae</taxon>
        <taxon>Porites</taxon>
    </lineage>
</organism>
<dbReference type="SUPFAM" id="SSF81321">
    <property type="entry name" value="Family A G protein-coupled receptor-like"/>
    <property type="match status" value="1"/>
</dbReference>
<protein>
    <recommendedName>
        <fullName evidence="9">G-protein coupled receptors family 1 profile domain-containing protein</fullName>
    </recommendedName>
</protein>
<feature type="transmembrane region" description="Helical" evidence="8">
    <location>
        <begin position="276"/>
        <end position="295"/>
    </location>
</feature>
<keyword evidence="3 8" id="KW-1133">Transmembrane helix</keyword>
<comment type="subcellular location">
    <subcellularLocation>
        <location evidence="1">Membrane</location>
        <topology evidence="1">Multi-pass membrane protein</topology>
    </subcellularLocation>
</comment>
<feature type="transmembrane region" description="Helical" evidence="8">
    <location>
        <begin position="128"/>
        <end position="147"/>
    </location>
</feature>
<dbReference type="PROSITE" id="PS50262">
    <property type="entry name" value="G_PROTEIN_RECEP_F1_2"/>
    <property type="match status" value="1"/>
</dbReference>
<keyword evidence="5 8" id="KW-0472">Membrane</keyword>
<feature type="transmembrane region" description="Helical" evidence="8">
    <location>
        <begin position="187"/>
        <end position="212"/>
    </location>
</feature>
<keyword evidence="7" id="KW-0807">Transducer</keyword>
<evidence type="ECO:0000256" key="1">
    <source>
        <dbReference type="ARBA" id="ARBA00004141"/>
    </source>
</evidence>
<dbReference type="Proteomes" id="UP001159427">
    <property type="component" value="Unassembled WGS sequence"/>
</dbReference>
<dbReference type="PANTHER" id="PTHR45695">
    <property type="entry name" value="LEUCOKININ RECEPTOR-RELATED"/>
    <property type="match status" value="1"/>
</dbReference>
<evidence type="ECO:0000313" key="10">
    <source>
        <dbReference type="EMBL" id="CAH3181514.1"/>
    </source>
</evidence>
<feature type="domain" description="G-protein coupled receptors family 1 profile" evidence="9">
    <location>
        <begin position="29"/>
        <end position="292"/>
    </location>
</feature>
<dbReference type="CDD" id="cd00637">
    <property type="entry name" value="7tm_classA_rhodopsin-like"/>
    <property type="match status" value="1"/>
</dbReference>
<feature type="non-terminal residue" evidence="10">
    <location>
        <position position="309"/>
    </location>
</feature>
<gene>
    <name evidence="10" type="ORF">PEVE_00013710</name>
</gene>
<evidence type="ECO:0000259" key="9">
    <source>
        <dbReference type="PROSITE" id="PS50262"/>
    </source>
</evidence>
<feature type="transmembrane region" description="Helical" evidence="8">
    <location>
        <begin position="12"/>
        <end position="38"/>
    </location>
</feature>
<evidence type="ECO:0000256" key="2">
    <source>
        <dbReference type="ARBA" id="ARBA00022692"/>
    </source>
</evidence>
<comment type="caution">
    <text evidence="10">The sequence shown here is derived from an EMBL/GenBank/DDBJ whole genome shotgun (WGS) entry which is preliminary data.</text>
</comment>
<proteinExistence type="predicted"/>
<keyword evidence="6" id="KW-0675">Receptor</keyword>
<evidence type="ECO:0000256" key="5">
    <source>
        <dbReference type="ARBA" id="ARBA00023136"/>
    </source>
</evidence>
<evidence type="ECO:0000256" key="7">
    <source>
        <dbReference type="ARBA" id="ARBA00023224"/>
    </source>
</evidence>